<organism evidence="2 3">
    <name type="scientific">Aurantiacibacter gangjinensis</name>
    <dbReference type="NCBI Taxonomy" id="502682"/>
    <lineage>
        <taxon>Bacteria</taxon>
        <taxon>Pseudomonadati</taxon>
        <taxon>Pseudomonadota</taxon>
        <taxon>Alphaproteobacteria</taxon>
        <taxon>Sphingomonadales</taxon>
        <taxon>Erythrobacteraceae</taxon>
        <taxon>Aurantiacibacter</taxon>
    </lineage>
</organism>
<evidence type="ECO:0000313" key="3">
    <source>
        <dbReference type="Proteomes" id="UP000053070"/>
    </source>
</evidence>
<feature type="transmembrane region" description="Helical" evidence="1">
    <location>
        <begin position="56"/>
        <end position="73"/>
    </location>
</feature>
<dbReference type="PATRIC" id="fig|502682.8.peg.599"/>
<sequence>MELHHGLLRYARNDDERRHIVILREFFILVAAFAAFASAVAAYLAAFHGEAALKEILSTAFAAVIGLYVGRYIERRLIRGR</sequence>
<dbReference type="Proteomes" id="UP000053070">
    <property type="component" value="Unassembled WGS sequence"/>
</dbReference>
<proteinExistence type="predicted"/>
<dbReference type="AlphaFoldDB" id="A0A0G9MQH3"/>
<dbReference type="STRING" id="502682.BMF35_a2009"/>
<accession>A0A0G9MQH3</accession>
<reference evidence="2 3" key="1">
    <citation type="submission" date="2015-04" db="EMBL/GenBank/DDBJ databases">
        <title>The draft genome sequence of Erythrobacr gangjinensis K7-2.</title>
        <authorList>
            <person name="Zhuang L."/>
            <person name="Liu Y."/>
            <person name="Shao Z."/>
        </authorList>
    </citation>
    <scope>NUCLEOTIDE SEQUENCE [LARGE SCALE GENOMIC DNA]</scope>
    <source>
        <strain evidence="2 3">K7-2</strain>
    </source>
</reference>
<feature type="transmembrane region" description="Helical" evidence="1">
    <location>
        <begin position="21"/>
        <end position="44"/>
    </location>
</feature>
<keyword evidence="1" id="KW-0472">Membrane</keyword>
<name>A0A0G9MQH3_9SPHN</name>
<keyword evidence="3" id="KW-1185">Reference proteome</keyword>
<protein>
    <submittedName>
        <fullName evidence="2">Uncharacterized protein</fullName>
    </submittedName>
</protein>
<gene>
    <name evidence="2" type="ORF">AAW01_02940</name>
</gene>
<dbReference type="EMBL" id="LBHC01000001">
    <property type="protein sequence ID" value="KLE32982.1"/>
    <property type="molecule type" value="Genomic_DNA"/>
</dbReference>
<evidence type="ECO:0000256" key="1">
    <source>
        <dbReference type="SAM" id="Phobius"/>
    </source>
</evidence>
<keyword evidence="1" id="KW-0812">Transmembrane</keyword>
<evidence type="ECO:0000313" key="2">
    <source>
        <dbReference type="EMBL" id="KLE32982.1"/>
    </source>
</evidence>
<keyword evidence="1" id="KW-1133">Transmembrane helix</keyword>
<comment type="caution">
    <text evidence="2">The sequence shown here is derived from an EMBL/GenBank/DDBJ whole genome shotgun (WGS) entry which is preliminary data.</text>
</comment>